<dbReference type="AlphaFoldDB" id="A0AAW2WIE4"/>
<reference evidence="2" key="1">
    <citation type="submission" date="2020-06" db="EMBL/GenBank/DDBJ databases">
        <authorList>
            <person name="Li T."/>
            <person name="Hu X."/>
            <person name="Zhang T."/>
            <person name="Song X."/>
            <person name="Zhang H."/>
            <person name="Dai N."/>
            <person name="Sheng W."/>
            <person name="Hou X."/>
            <person name="Wei L."/>
        </authorList>
    </citation>
    <scope>NUCLEOTIDE SEQUENCE</scope>
    <source>
        <strain evidence="2">KEN1</strain>
        <tissue evidence="2">Leaf</tissue>
    </source>
</reference>
<organism evidence="2">
    <name type="scientific">Sesamum latifolium</name>
    <dbReference type="NCBI Taxonomy" id="2727402"/>
    <lineage>
        <taxon>Eukaryota</taxon>
        <taxon>Viridiplantae</taxon>
        <taxon>Streptophyta</taxon>
        <taxon>Embryophyta</taxon>
        <taxon>Tracheophyta</taxon>
        <taxon>Spermatophyta</taxon>
        <taxon>Magnoliopsida</taxon>
        <taxon>eudicotyledons</taxon>
        <taxon>Gunneridae</taxon>
        <taxon>Pentapetalae</taxon>
        <taxon>asterids</taxon>
        <taxon>lamiids</taxon>
        <taxon>Lamiales</taxon>
        <taxon>Pedaliaceae</taxon>
        <taxon>Sesamum</taxon>
    </lineage>
</organism>
<name>A0AAW2WIE4_9LAMI</name>
<comment type="caution">
    <text evidence="2">The sequence shown here is derived from an EMBL/GenBank/DDBJ whole genome shotgun (WGS) entry which is preliminary data.</text>
</comment>
<feature type="non-terminal residue" evidence="2">
    <location>
        <position position="1"/>
    </location>
</feature>
<accession>A0AAW2WIE4</accession>
<dbReference type="EMBL" id="JACGWN010000008">
    <property type="protein sequence ID" value="KAL0439736.1"/>
    <property type="molecule type" value="Genomic_DNA"/>
</dbReference>
<evidence type="ECO:0000256" key="1">
    <source>
        <dbReference type="SAM" id="MobiDB-lite"/>
    </source>
</evidence>
<feature type="region of interest" description="Disordered" evidence="1">
    <location>
        <begin position="1"/>
        <end position="22"/>
    </location>
</feature>
<protein>
    <submittedName>
        <fullName evidence="2">Uncharacterized protein</fullName>
    </submittedName>
</protein>
<proteinExistence type="predicted"/>
<gene>
    <name evidence="2" type="ORF">Slati_2456600</name>
</gene>
<sequence length="149" mass="16841">SCQLDPVVQKRPHEHRNSGGDGFIPDLRETILRNIVISDRFPSCSNREITIFRKSPVQGIRFLFIGISKMMSMMFEGRSCCSLSMFQIMSSAYDKWETLVLHFAWTLSPINLSGMKPLCDRDIIEDICGKGKSNSASSTGLPFALRRFS</sequence>
<evidence type="ECO:0000313" key="2">
    <source>
        <dbReference type="EMBL" id="KAL0439736.1"/>
    </source>
</evidence>
<reference evidence="2" key="2">
    <citation type="journal article" date="2024" name="Plant">
        <title>Genomic evolution and insights into agronomic trait innovations of Sesamum species.</title>
        <authorList>
            <person name="Miao H."/>
            <person name="Wang L."/>
            <person name="Qu L."/>
            <person name="Liu H."/>
            <person name="Sun Y."/>
            <person name="Le M."/>
            <person name="Wang Q."/>
            <person name="Wei S."/>
            <person name="Zheng Y."/>
            <person name="Lin W."/>
            <person name="Duan Y."/>
            <person name="Cao H."/>
            <person name="Xiong S."/>
            <person name="Wang X."/>
            <person name="Wei L."/>
            <person name="Li C."/>
            <person name="Ma Q."/>
            <person name="Ju M."/>
            <person name="Zhao R."/>
            <person name="Li G."/>
            <person name="Mu C."/>
            <person name="Tian Q."/>
            <person name="Mei H."/>
            <person name="Zhang T."/>
            <person name="Gao T."/>
            <person name="Zhang H."/>
        </authorList>
    </citation>
    <scope>NUCLEOTIDE SEQUENCE</scope>
    <source>
        <strain evidence="2">KEN1</strain>
    </source>
</reference>